<proteinExistence type="predicted"/>
<organism evidence="2 3">
    <name type="scientific">Mesorhabditis belari</name>
    <dbReference type="NCBI Taxonomy" id="2138241"/>
    <lineage>
        <taxon>Eukaryota</taxon>
        <taxon>Metazoa</taxon>
        <taxon>Ecdysozoa</taxon>
        <taxon>Nematoda</taxon>
        <taxon>Chromadorea</taxon>
        <taxon>Rhabditida</taxon>
        <taxon>Rhabditina</taxon>
        <taxon>Rhabditomorpha</taxon>
        <taxon>Rhabditoidea</taxon>
        <taxon>Rhabditidae</taxon>
        <taxon>Mesorhabditinae</taxon>
        <taxon>Mesorhabditis</taxon>
    </lineage>
</organism>
<sequence length="99" mass="10657">MHSIAICTIFAVVLGIAFCAEPSGVRHFRYMSACNAKCTGKIADVVACCGSLNAGNWATCDKFNQALCAWKDISWAKDGNSLCVLSGIEQCVTRYQLTN</sequence>
<dbReference type="WBParaSite" id="MBELARI_LOCUS199">
    <property type="protein sequence ID" value="MBELARI_LOCUS199"/>
    <property type="gene ID" value="MBELARI_LOCUS199"/>
</dbReference>
<name>A0AAF3F243_9BILA</name>
<reference evidence="3" key="1">
    <citation type="submission" date="2024-02" db="UniProtKB">
        <authorList>
            <consortium name="WormBaseParasite"/>
        </authorList>
    </citation>
    <scope>IDENTIFICATION</scope>
</reference>
<keyword evidence="1" id="KW-0732">Signal</keyword>
<feature type="signal peptide" evidence="1">
    <location>
        <begin position="1"/>
        <end position="19"/>
    </location>
</feature>
<accession>A0AAF3F243</accession>
<keyword evidence="2" id="KW-1185">Reference proteome</keyword>
<evidence type="ECO:0000256" key="1">
    <source>
        <dbReference type="SAM" id="SignalP"/>
    </source>
</evidence>
<dbReference type="Proteomes" id="UP000887575">
    <property type="component" value="Unassembled WGS sequence"/>
</dbReference>
<feature type="chain" id="PRO_5042097596" evidence="1">
    <location>
        <begin position="20"/>
        <end position="99"/>
    </location>
</feature>
<evidence type="ECO:0000313" key="2">
    <source>
        <dbReference type="Proteomes" id="UP000887575"/>
    </source>
</evidence>
<dbReference type="AlphaFoldDB" id="A0AAF3F243"/>
<evidence type="ECO:0000313" key="3">
    <source>
        <dbReference type="WBParaSite" id="MBELARI_LOCUS199"/>
    </source>
</evidence>
<protein>
    <submittedName>
        <fullName evidence="3">Uncharacterized protein</fullName>
    </submittedName>
</protein>